<protein>
    <submittedName>
        <fullName evidence="2">Uncharacterized protein</fullName>
    </submittedName>
</protein>
<sequence length="56" mass="6365">MQNQTDNACKRTADGEKLKPWQENSQNQTHGLSLMNRKGISDGLKAKGRLKKRIIQ</sequence>
<feature type="region of interest" description="Disordered" evidence="1">
    <location>
        <begin position="1"/>
        <end position="56"/>
    </location>
</feature>
<feature type="compositionally biased region" description="Basic residues" evidence="1">
    <location>
        <begin position="46"/>
        <end position="56"/>
    </location>
</feature>
<evidence type="ECO:0000313" key="3">
    <source>
        <dbReference type="Proteomes" id="UP000004621"/>
    </source>
</evidence>
<evidence type="ECO:0000313" key="2">
    <source>
        <dbReference type="EMBL" id="EFC51143.1"/>
    </source>
</evidence>
<accession>A0A9W5MYE9</accession>
<feature type="compositionally biased region" description="Polar residues" evidence="1">
    <location>
        <begin position="22"/>
        <end position="31"/>
    </location>
</feature>
<proteinExistence type="predicted"/>
<dbReference type="AlphaFoldDB" id="A0A9W5MYE9"/>
<dbReference type="Proteomes" id="UP000004621">
    <property type="component" value="Unassembled WGS sequence"/>
</dbReference>
<name>A0A9W5MYE9_NEISU</name>
<dbReference type="EMBL" id="ACEO02000014">
    <property type="protein sequence ID" value="EFC51143.1"/>
    <property type="molecule type" value="Genomic_DNA"/>
</dbReference>
<comment type="caution">
    <text evidence="2">The sequence shown here is derived from an EMBL/GenBank/DDBJ whole genome shotgun (WGS) entry which is preliminary data.</text>
</comment>
<organism evidence="2 3">
    <name type="scientific">Neisseria subflava NJ9703</name>
    <dbReference type="NCBI Taxonomy" id="546268"/>
    <lineage>
        <taxon>Bacteria</taxon>
        <taxon>Pseudomonadati</taxon>
        <taxon>Pseudomonadota</taxon>
        <taxon>Betaproteobacteria</taxon>
        <taxon>Neisseriales</taxon>
        <taxon>Neisseriaceae</taxon>
        <taxon>Neisseria</taxon>
    </lineage>
</organism>
<feature type="compositionally biased region" description="Basic and acidic residues" evidence="1">
    <location>
        <begin position="8"/>
        <end position="20"/>
    </location>
</feature>
<gene>
    <name evidence="2" type="ORF">NEISUBOT_05477</name>
</gene>
<reference evidence="2 3" key="1">
    <citation type="submission" date="2010-01" db="EMBL/GenBank/DDBJ databases">
        <authorList>
            <person name="Weinstock G."/>
            <person name="Sodergren E."/>
            <person name="Clifton S."/>
            <person name="Fulton L."/>
            <person name="Fulton B."/>
            <person name="Courtney L."/>
            <person name="Fronick C."/>
            <person name="Harrison M."/>
            <person name="Strong C."/>
            <person name="Farmer C."/>
            <person name="Delahaunty K."/>
            <person name="Markovic C."/>
            <person name="Hall O."/>
            <person name="Minx P."/>
            <person name="Tomlinson C."/>
            <person name="Mitreva M."/>
            <person name="Nelson J."/>
            <person name="Hou S."/>
            <person name="Wollam A."/>
            <person name="Pepin K.H."/>
            <person name="Johnson M."/>
            <person name="Bhonagiri V."/>
            <person name="Nash W.E."/>
            <person name="Warren W."/>
            <person name="Chinwalla A."/>
            <person name="Mardis E.R."/>
            <person name="Wilson R.K."/>
        </authorList>
    </citation>
    <scope>NUCLEOTIDE SEQUENCE [LARGE SCALE GENOMIC DNA]</scope>
    <source>
        <strain evidence="2 3">NJ9703</strain>
    </source>
</reference>
<evidence type="ECO:0000256" key="1">
    <source>
        <dbReference type="SAM" id="MobiDB-lite"/>
    </source>
</evidence>